<sequence length="229" mass="26084">DRWYDRSLELWLRPEPDGTARIGMTASWSAFLGRILRIEYRTPRGIPVQGWSLATIESRRTTVPFRLPLDAEILAANPLLREHPRRINDDPYGDGWIALLRPQRPFEPEIGLSTAAEIREALAEQIRTRHIQCWPIPPEQEMVEIGLECSAIFARLDETLARLAPGEAIVLVTDDPTSPIEIARWTDRTGHRVRATRRAEGLYKFLVEKAARPAPRRRSATGELEPAVE</sequence>
<protein>
    <submittedName>
        <fullName evidence="2">Glycine cleavage system H protein</fullName>
    </submittedName>
</protein>
<dbReference type="SUPFAM" id="SSF64307">
    <property type="entry name" value="SirA-like"/>
    <property type="match status" value="1"/>
</dbReference>
<name>T1BTU3_9ZZZZ</name>
<reference evidence="2" key="1">
    <citation type="submission" date="2013-08" db="EMBL/GenBank/DDBJ databases">
        <authorList>
            <person name="Mendez C."/>
            <person name="Richter M."/>
            <person name="Ferrer M."/>
            <person name="Sanchez J."/>
        </authorList>
    </citation>
    <scope>NUCLEOTIDE SEQUENCE</scope>
</reference>
<organism evidence="2">
    <name type="scientific">mine drainage metagenome</name>
    <dbReference type="NCBI Taxonomy" id="410659"/>
    <lineage>
        <taxon>unclassified sequences</taxon>
        <taxon>metagenomes</taxon>
        <taxon>ecological metagenomes</taxon>
    </lineage>
</organism>
<dbReference type="Gene3D" id="2.40.50.100">
    <property type="match status" value="1"/>
</dbReference>
<dbReference type="InterPro" id="IPR033753">
    <property type="entry name" value="GCV_H/Fam206"/>
</dbReference>
<evidence type="ECO:0000313" key="2">
    <source>
        <dbReference type="EMBL" id="EQD71978.1"/>
    </source>
</evidence>
<feature type="domain" description="UPF0033" evidence="1">
    <location>
        <begin position="146"/>
        <end position="209"/>
    </location>
</feature>
<dbReference type="EMBL" id="AUZY01002608">
    <property type="protein sequence ID" value="EQD71978.1"/>
    <property type="molecule type" value="Genomic_DNA"/>
</dbReference>
<comment type="caution">
    <text evidence="2">The sequence shown here is derived from an EMBL/GenBank/DDBJ whole genome shotgun (WGS) entry which is preliminary data.</text>
</comment>
<accession>T1BTU3</accession>
<dbReference type="AlphaFoldDB" id="T1BTU3"/>
<feature type="non-terminal residue" evidence="2">
    <location>
        <position position="1"/>
    </location>
</feature>
<dbReference type="CDD" id="cd06848">
    <property type="entry name" value="GCS_H"/>
    <property type="match status" value="1"/>
</dbReference>
<evidence type="ECO:0000259" key="1">
    <source>
        <dbReference type="Pfam" id="PF01206"/>
    </source>
</evidence>
<dbReference type="Pfam" id="PF01597">
    <property type="entry name" value="GCV_H"/>
    <property type="match status" value="1"/>
</dbReference>
<proteinExistence type="predicted"/>
<dbReference type="InterPro" id="IPR036868">
    <property type="entry name" value="TusA-like_sf"/>
</dbReference>
<dbReference type="CDD" id="cd00291">
    <property type="entry name" value="SirA_YedF_YeeD"/>
    <property type="match status" value="1"/>
</dbReference>
<gene>
    <name evidence="2" type="ORF">B1B_04153</name>
</gene>
<dbReference type="InterPro" id="IPR011053">
    <property type="entry name" value="Single_hybrid_motif"/>
</dbReference>
<reference evidence="2" key="2">
    <citation type="journal article" date="2014" name="ISME J.">
        <title>Microbial stratification in low pH oxic and suboxic macroscopic growths along an acid mine drainage.</title>
        <authorList>
            <person name="Mendez-Garcia C."/>
            <person name="Mesa V."/>
            <person name="Sprenger R.R."/>
            <person name="Richter M."/>
            <person name="Diez M.S."/>
            <person name="Solano J."/>
            <person name="Bargiela R."/>
            <person name="Golyshina O.V."/>
            <person name="Manteca A."/>
            <person name="Ramos J.L."/>
            <person name="Gallego J.R."/>
            <person name="Llorente I."/>
            <person name="Martins Dos Santos V.A."/>
            <person name="Jensen O.N."/>
            <person name="Pelaez A.I."/>
            <person name="Sanchez J."/>
            <person name="Ferrer M."/>
        </authorList>
    </citation>
    <scope>NUCLEOTIDE SEQUENCE</scope>
</reference>
<dbReference type="Pfam" id="PF01206">
    <property type="entry name" value="TusA"/>
    <property type="match status" value="1"/>
</dbReference>
<dbReference type="Gene3D" id="3.30.110.40">
    <property type="entry name" value="TusA-like domain"/>
    <property type="match status" value="1"/>
</dbReference>
<dbReference type="SUPFAM" id="SSF51230">
    <property type="entry name" value="Single hybrid motif"/>
    <property type="match status" value="1"/>
</dbReference>
<dbReference type="InterPro" id="IPR001455">
    <property type="entry name" value="TusA-like"/>
</dbReference>